<evidence type="ECO:0000256" key="4">
    <source>
        <dbReference type="ARBA" id="ARBA00022884"/>
    </source>
</evidence>
<dbReference type="EMBL" id="BLKM01010615">
    <property type="protein sequence ID" value="GFG30759.1"/>
    <property type="molecule type" value="Genomic_DNA"/>
</dbReference>
<keyword evidence="3" id="KW-0967">Endosome</keyword>
<dbReference type="PANTHER" id="PTHR21448">
    <property type="entry name" value="SMOOTH MUSCLE MYOSIN HEAVY CHAIN-RELATED"/>
    <property type="match status" value="1"/>
</dbReference>
<evidence type="ECO:0000256" key="5">
    <source>
        <dbReference type="ARBA" id="ARBA00023054"/>
    </source>
</evidence>
<dbReference type="Pfam" id="PF10212">
    <property type="entry name" value="PPP1R21_helical"/>
    <property type="match status" value="1"/>
</dbReference>
<organism evidence="12 13">
    <name type="scientific">Coptotermes formosanus</name>
    <name type="common">Formosan subterranean termite</name>
    <dbReference type="NCBI Taxonomy" id="36987"/>
    <lineage>
        <taxon>Eukaryota</taxon>
        <taxon>Metazoa</taxon>
        <taxon>Ecdysozoa</taxon>
        <taxon>Arthropoda</taxon>
        <taxon>Hexapoda</taxon>
        <taxon>Insecta</taxon>
        <taxon>Pterygota</taxon>
        <taxon>Neoptera</taxon>
        <taxon>Polyneoptera</taxon>
        <taxon>Dictyoptera</taxon>
        <taxon>Blattodea</taxon>
        <taxon>Blattoidea</taxon>
        <taxon>Termitoidae</taxon>
        <taxon>Rhinotermitidae</taxon>
        <taxon>Coptotermes</taxon>
    </lineage>
</organism>
<reference evidence="13" key="1">
    <citation type="submission" date="2020-01" db="EMBL/GenBank/DDBJ databases">
        <title>Draft genome sequence of the Termite Coptotermes fromosanus.</title>
        <authorList>
            <person name="Itakura S."/>
            <person name="Yosikawa Y."/>
            <person name="Umezawa K."/>
        </authorList>
    </citation>
    <scope>NUCLEOTIDE SEQUENCE [LARGE SCALE GENOMIC DNA]</scope>
</reference>
<evidence type="ECO:0000256" key="10">
    <source>
        <dbReference type="SAM" id="MobiDB-lite"/>
    </source>
</evidence>
<keyword evidence="4" id="KW-0694">RNA-binding</keyword>
<dbReference type="Pfam" id="PF21636">
    <property type="entry name" value="PPP1R21_C"/>
    <property type="match status" value="1"/>
</dbReference>
<gene>
    <name evidence="12" type="ORF">Cfor_00162</name>
</gene>
<dbReference type="InterPro" id="IPR019348">
    <property type="entry name" value="PPP1R21_six_helix"/>
</dbReference>
<feature type="coiled-coil region" evidence="9">
    <location>
        <begin position="670"/>
        <end position="722"/>
    </location>
</feature>
<sequence>SKSAFPVMDGVPGDLQGKYQKIAAEYAKIRAQASVLKKAVLEEQTRNAELRDTLKEKEQSLRKAEQEMDSLTFRNQQLTKRVTVLQDELDLMQARPRKGKVKGHGVSPNAELTNHVLDEELQKKIAENACLLSAMQDKDSAHEQEMSLLTQRIEKLEHELQQYREVNTDAEQKYKAVIERLEEEKGVLSRTVEVKEHTLEQCGIQLNLLAEQKSQLQMDLGTQLQLARATITHHLPFVDSRCGDLNELNIPRHDRKQQMYAQHVISQAGLHLHDLTAALSDYHTYTEQRLHTVFPTLSPVNGRFSSRLKENARFLRALEQGYSDFQAGLEHGNCISLETLPSLHKLSDSLAAYTSYLHCLLPYQCLSFEEESSLSSCSEALNASNGEVLQHMAQLTVLFIKLNTYVKLLAAQSKDTRSLQHPSASQRRFLLELTEALKAVHASVKDLSRAYNQKSNLEHEMPTSTERLRTTDECLVKSLGAMVSATGKVRIMAICEVPRSYGISYRKDALREHEEVKSNALSCDSLNEQLTKCRQRATKLEQDKEHWRLEYQLLQLRHCKKVKDLEGQIESLSGATTPHSDDSQPDKLPPVDPATVTNLLGRLETPLGSTAEAEAREQEVKNYLTGRINELVAACQCAETRAGTLAAECQVLQNRLELCLQNKLQAETSLQKMQEFVAKLQEDLQTTTQNYETQLSIMSEHLANMNDKLTIQRDEIDQLKYQMTTNYQSAPDTRTPGKRSHICTTSTKILIIMKFIRRIFQDSYGLPALPLTKLYLGHTDSPSVRRCWFSVPRCEYSAQAVIHSVSAELK</sequence>
<dbReference type="GO" id="GO:0003723">
    <property type="term" value="F:RNA binding"/>
    <property type="evidence" value="ECO:0007669"/>
    <property type="project" value="UniProtKB-KW"/>
</dbReference>
<keyword evidence="13" id="KW-1185">Reference proteome</keyword>
<protein>
    <recommendedName>
        <fullName evidence="2">Protein phosphatase 1 regulatory subunit 21</fullName>
    </recommendedName>
    <alternativeName>
        <fullName evidence="7">Coiled-coil domain-containing protein 128</fullName>
    </alternativeName>
    <alternativeName>
        <fullName evidence="8">Ferry endosomal RAB5 effector complex subunit 2</fullName>
    </alternativeName>
    <alternativeName>
        <fullName evidence="6">KLRAQ motif-containing protein 1</fullName>
    </alternativeName>
</protein>
<evidence type="ECO:0000313" key="12">
    <source>
        <dbReference type="EMBL" id="GFG30759.1"/>
    </source>
</evidence>
<dbReference type="Pfam" id="PF10205">
    <property type="entry name" value="KLRAQ"/>
    <property type="match status" value="1"/>
</dbReference>
<keyword evidence="5 9" id="KW-0175">Coiled coil</keyword>
<feature type="coiled-coil region" evidence="9">
    <location>
        <begin position="40"/>
        <end position="95"/>
    </location>
</feature>
<dbReference type="AlphaFoldDB" id="A0A6L2PDW8"/>
<feature type="non-terminal residue" evidence="12">
    <location>
        <position position="1"/>
    </location>
</feature>
<evidence type="ECO:0000256" key="8">
    <source>
        <dbReference type="ARBA" id="ARBA00044824"/>
    </source>
</evidence>
<feature type="domain" description="Protein phosphatase 1 regulatory subunit 21 N-terminal" evidence="11">
    <location>
        <begin position="20"/>
        <end position="121"/>
    </location>
</feature>
<dbReference type="InterPro" id="IPR040024">
    <property type="entry name" value="PPP1R21"/>
</dbReference>
<dbReference type="OrthoDB" id="5566667at2759"/>
<evidence type="ECO:0000256" key="2">
    <source>
        <dbReference type="ARBA" id="ARBA00020102"/>
    </source>
</evidence>
<feature type="coiled-coil region" evidence="9">
    <location>
        <begin position="139"/>
        <end position="198"/>
    </location>
</feature>
<dbReference type="InterPro" id="IPR049372">
    <property type="entry name" value="PPP1R21_C"/>
</dbReference>
<evidence type="ECO:0000259" key="11">
    <source>
        <dbReference type="SMART" id="SM01254"/>
    </source>
</evidence>
<comment type="subcellular location">
    <subcellularLocation>
        <location evidence="1">Early endosome</location>
    </subcellularLocation>
</comment>
<name>A0A6L2PDW8_COPFO</name>
<dbReference type="FunCoup" id="A0A6L2PDW8">
    <property type="interactions" value="1181"/>
</dbReference>
<evidence type="ECO:0000313" key="13">
    <source>
        <dbReference type="Proteomes" id="UP000502823"/>
    </source>
</evidence>
<dbReference type="GO" id="GO:0016020">
    <property type="term" value="C:membrane"/>
    <property type="evidence" value="ECO:0007669"/>
    <property type="project" value="TreeGrafter"/>
</dbReference>
<dbReference type="GO" id="GO:0005769">
    <property type="term" value="C:early endosome"/>
    <property type="evidence" value="ECO:0007669"/>
    <property type="project" value="UniProtKB-SubCell"/>
</dbReference>
<evidence type="ECO:0000256" key="7">
    <source>
        <dbReference type="ARBA" id="ARBA00031617"/>
    </source>
</evidence>
<evidence type="ECO:0000256" key="3">
    <source>
        <dbReference type="ARBA" id="ARBA00022753"/>
    </source>
</evidence>
<feature type="region of interest" description="Disordered" evidence="10">
    <location>
        <begin position="572"/>
        <end position="592"/>
    </location>
</feature>
<proteinExistence type="predicted"/>
<evidence type="ECO:0000256" key="9">
    <source>
        <dbReference type="SAM" id="Coils"/>
    </source>
</evidence>
<dbReference type="InParanoid" id="A0A6L2PDW8"/>
<dbReference type="PANTHER" id="PTHR21448:SF0">
    <property type="entry name" value="PROTEIN PHOSPHATASE 1 REGULATORY SUBUNIT 21"/>
    <property type="match status" value="1"/>
</dbReference>
<dbReference type="SMART" id="SM01254">
    <property type="entry name" value="KLRAQ"/>
    <property type="match status" value="1"/>
</dbReference>
<dbReference type="Proteomes" id="UP000502823">
    <property type="component" value="Unassembled WGS sequence"/>
</dbReference>
<comment type="caution">
    <text evidence="12">The sequence shown here is derived from an EMBL/GenBank/DDBJ whole genome shotgun (WGS) entry which is preliminary data.</text>
</comment>
<evidence type="ECO:0000256" key="6">
    <source>
        <dbReference type="ARBA" id="ARBA00031361"/>
    </source>
</evidence>
<feature type="coiled-coil region" evidence="9">
    <location>
        <begin position="523"/>
        <end position="557"/>
    </location>
</feature>
<dbReference type="InterPro" id="IPR019343">
    <property type="entry name" value="PPP1R21_N"/>
</dbReference>
<accession>A0A6L2PDW8</accession>
<evidence type="ECO:0000256" key="1">
    <source>
        <dbReference type="ARBA" id="ARBA00004412"/>
    </source>
</evidence>